<dbReference type="UniPathway" id="UPA00223">
    <property type="reaction ID" value="UER01008"/>
</dbReference>
<comment type="caution">
    <text evidence="11">The sequence shown here is derived from an EMBL/GenBank/DDBJ whole genome shotgun (WGS) entry which is preliminary data.</text>
</comment>
<name>A0A317Z9K2_STAPS</name>
<keyword evidence="7" id="KW-0274">FAD</keyword>
<dbReference type="RefSeq" id="WP_181395338.1">
    <property type="nucleotide sequence ID" value="NZ_QEIX01000542.1"/>
</dbReference>
<gene>
    <name evidence="11" type="ORF">DD924_09140</name>
</gene>
<evidence type="ECO:0000256" key="6">
    <source>
        <dbReference type="ARBA" id="ARBA00022630"/>
    </source>
</evidence>
<protein>
    <recommendedName>
        <fullName evidence="4">malate dehydrogenase (quinone)</fullName>
        <ecNumber evidence="4">1.1.5.4</ecNumber>
    </recommendedName>
    <alternativeName>
        <fullName evidence="10">MQO</fullName>
    </alternativeName>
    <alternativeName>
        <fullName evidence="9">Malate dehydrogenase [quinone]</fullName>
    </alternativeName>
</protein>
<evidence type="ECO:0000256" key="8">
    <source>
        <dbReference type="ARBA" id="ARBA00023002"/>
    </source>
</evidence>
<evidence type="ECO:0000256" key="10">
    <source>
        <dbReference type="ARBA" id="ARBA00031550"/>
    </source>
</evidence>
<comment type="cofactor">
    <cofactor evidence="2">
        <name>FAD</name>
        <dbReference type="ChEBI" id="CHEBI:57692"/>
    </cofactor>
</comment>
<dbReference type="EC" id="1.1.5.4" evidence="4"/>
<dbReference type="AlphaFoldDB" id="A0A317Z9K2"/>
<dbReference type="InterPro" id="IPR006231">
    <property type="entry name" value="MQO"/>
</dbReference>
<organism evidence="11 12">
    <name type="scientific">Staphylococcus pseudintermedius</name>
    <dbReference type="NCBI Taxonomy" id="283734"/>
    <lineage>
        <taxon>Bacteria</taxon>
        <taxon>Bacillati</taxon>
        <taxon>Bacillota</taxon>
        <taxon>Bacilli</taxon>
        <taxon>Bacillales</taxon>
        <taxon>Staphylococcaceae</taxon>
        <taxon>Staphylococcus</taxon>
        <taxon>Staphylococcus intermedius group</taxon>
    </lineage>
</organism>
<evidence type="ECO:0000256" key="4">
    <source>
        <dbReference type="ARBA" id="ARBA00013026"/>
    </source>
</evidence>
<feature type="non-terminal residue" evidence="11">
    <location>
        <position position="83"/>
    </location>
</feature>
<evidence type="ECO:0000313" key="12">
    <source>
        <dbReference type="Proteomes" id="UP000246351"/>
    </source>
</evidence>
<dbReference type="GO" id="GO:0006099">
    <property type="term" value="P:tricarboxylic acid cycle"/>
    <property type="evidence" value="ECO:0007669"/>
    <property type="project" value="UniProtKB-UniPathway"/>
</dbReference>
<evidence type="ECO:0000256" key="2">
    <source>
        <dbReference type="ARBA" id="ARBA00001974"/>
    </source>
</evidence>
<evidence type="ECO:0000256" key="9">
    <source>
        <dbReference type="ARBA" id="ARBA00030660"/>
    </source>
</evidence>
<comment type="catalytic activity">
    <reaction evidence="1">
        <text>(S)-malate + a quinone = a quinol + oxaloacetate</text>
        <dbReference type="Rhea" id="RHEA:46012"/>
        <dbReference type="ChEBI" id="CHEBI:15589"/>
        <dbReference type="ChEBI" id="CHEBI:16452"/>
        <dbReference type="ChEBI" id="CHEBI:24646"/>
        <dbReference type="ChEBI" id="CHEBI:132124"/>
        <dbReference type="EC" id="1.1.5.4"/>
    </reaction>
</comment>
<dbReference type="Pfam" id="PF06039">
    <property type="entry name" value="Mqo"/>
    <property type="match status" value="1"/>
</dbReference>
<evidence type="ECO:0000256" key="7">
    <source>
        <dbReference type="ARBA" id="ARBA00022827"/>
    </source>
</evidence>
<evidence type="ECO:0000256" key="1">
    <source>
        <dbReference type="ARBA" id="ARBA00001139"/>
    </source>
</evidence>
<proteinExistence type="predicted"/>
<evidence type="ECO:0000256" key="5">
    <source>
        <dbReference type="ARBA" id="ARBA00022532"/>
    </source>
</evidence>
<sequence length="83" mass="9072">MPTQSEPKDKDIVIIGAGVLSTTFASMIKDLEPEWNLKLYERLDSPGVESSNERHNAGTGHAALCELNYTVKQPDGSIDIEKA</sequence>
<dbReference type="Proteomes" id="UP000246351">
    <property type="component" value="Unassembled WGS sequence"/>
</dbReference>
<comment type="pathway">
    <text evidence="3">Carbohydrate metabolism; tricarboxylic acid cycle; oxaloacetate from (S)-malate (quinone route): step 1/1.</text>
</comment>
<evidence type="ECO:0000256" key="3">
    <source>
        <dbReference type="ARBA" id="ARBA00005012"/>
    </source>
</evidence>
<evidence type="ECO:0000313" key="11">
    <source>
        <dbReference type="EMBL" id="PWZ98249.1"/>
    </source>
</evidence>
<reference evidence="11 12" key="1">
    <citation type="journal article" date="2018" name="Vet. Microbiol.">
        <title>Clonal diversity and geographic distribution of methicillin-resistant Staphylococcus pseudintermedius from Australian animals: Discovery of novel sequence types.</title>
        <authorList>
            <person name="Worthing K.A."/>
            <person name="Abraham S."/>
            <person name="Coombs G.W."/>
            <person name="Pang S."/>
            <person name="Saputra S."/>
            <person name="Jordan D."/>
            <person name="Trott D.J."/>
            <person name="Norris J.M."/>
        </authorList>
    </citation>
    <scope>NUCLEOTIDE SEQUENCE [LARGE SCALE GENOMIC DNA]</scope>
    <source>
        <strain evidence="11 12">ST71 3</strain>
    </source>
</reference>
<accession>A0A317Z9K2</accession>
<dbReference type="EMBL" id="QEIV01000835">
    <property type="protein sequence ID" value="PWZ98249.1"/>
    <property type="molecule type" value="Genomic_DNA"/>
</dbReference>
<dbReference type="GO" id="GO:0008924">
    <property type="term" value="F:L-malate dehydrogenase (quinone) activity"/>
    <property type="evidence" value="ECO:0007669"/>
    <property type="project" value="UniProtKB-EC"/>
</dbReference>
<keyword evidence="6" id="KW-0285">Flavoprotein</keyword>
<keyword evidence="5" id="KW-0816">Tricarboxylic acid cycle</keyword>
<keyword evidence="8 11" id="KW-0560">Oxidoreductase</keyword>